<gene>
    <name evidence="1" type="ORF">CITCOLO1_LOCUS20726</name>
</gene>
<dbReference type="EMBL" id="OZ021742">
    <property type="protein sequence ID" value="CAK9328316.1"/>
    <property type="molecule type" value="Genomic_DNA"/>
</dbReference>
<proteinExistence type="predicted"/>
<organism evidence="1 2">
    <name type="scientific">Citrullus colocynthis</name>
    <name type="common">colocynth</name>
    <dbReference type="NCBI Taxonomy" id="252529"/>
    <lineage>
        <taxon>Eukaryota</taxon>
        <taxon>Viridiplantae</taxon>
        <taxon>Streptophyta</taxon>
        <taxon>Embryophyta</taxon>
        <taxon>Tracheophyta</taxon>
        <taxon>Spermatophyta</taxon>
        <taxon>Magnoliopsida</taxon>
        <taxon>eudicotyledons</taxon>
        <taxon>Gunneridae</taxon>
        <taxon>Pentapetalae</taxon>
        <taxon>rosids</taxon>
        <taxon>fabids</taxon>
        <taxon>Cucurbitales</taxon>
        <taxon>Cucurbitaceae</taxon>
        <taxon>Benincaseae</taxon>
        <taxon>Citrullus</taxon>
    </lineage>
</organism>
<accession>A0ABP0Z9F8</accession>
<name>A0ABP0Z9F8_9ROSI</name>
<keyword evidence="2" id="KW-1185">Reference proteome</keyword>
<sequence length="118" mass="13334">MEKLKYPIEEKSCESKTRIGVFIWMTLSVRVPIIGMSRDGTQSLLGNGKVQHEQSKDNGVEATLIATITRMVSIQTQARQGFNLLFVVTNIFPYTSRLGAWSLTKWSKQMDIVLKSKP</sequence>
<reference evidence="1 2" key="1">
    <citation type="submission" date="2024-03" db="EMBL/GenBank/DDBJ databases">
        <authorList>
            <person name="Gkanogiannis A."/>
            <person name="Becerra Lopez-Lavalle L."/>
        </authorList>
    </citation>
    <scope>NUCLEOTIDE SEQUENCE [LARGE SCALE GENOMIC DNA]</scope>
</reference>
<evidence type="ECO:0000313" key="1">
    <source>
        <dbReference type="EMBL" id="CAK9328316.1"/>
    </source>
</evidence>
<dbReference type="Proteomes" id="UP001642487">
    <property type="component" value="Chromosome 8"/>
</dbReference>
<evidence type="ECO:0000313" key="2">
    <source>
        <dbReference type="Proteomes" id="UP001642487"/>
    </source>
</evidence>
<protein>
    <submittedName>
        <fullName evidence="1">Uncharacterized protein</fullName>
    </submittedName>
</protein>